<dbReference type="EMBL" id="JAAAIL010000506">
    <property type="protein sequence ID" value="KAG0275220.1"/>
    <property type="molecule type" value="Genomic_DNA"/>
</dbReference>
<feature type="compositionally biased region" description="Low complexity" evidence="1">
    <location>
        <begin position="747"/>
        <end position="768"/>
    </location>
</feature>
<comment type="caution">
    <text evidence="2">The sequence shown here is derived from an EMBL/GenBank/DDBJ whole genome shotgun (WGS) entry which is preliminary data.</text>
</comment>
<dbReference type="Proteomes" id="UP001194580">
    <property type="component" value="Unassembled WGS sequence"/>
</dbReference>
<keyword evidence="3" id="KW-1185">Reference proteome</keyword>
<accession>A0AAD4H708</accession>
<proteinExistence type="predicted"/>
<feature type="compositionally biased region" description="Low complexity" evidence="1">
    <location>
        <begin position="689"/>
        <end position="700"/>
    </location>
</feature>
<feature type="region of interest" description="Disordered" evidence="1">
    <location>
        <begin position="746"/>
        <end position="774"/>
    </location>
</feature>
<feature type="region of interest" description="Disordered" evidence="1">
    <location>
        <begin position="677"/>
        <end position="700"/>
    </location>
</feature>
<dbReference type="AlphaFoldDB" id="A0AAD4H708"/>
<protein>
    <submittedName>
        <fullName evidence="2">Uncharacterized protein</fullName>
    </submittedName>
</protein>
<organism evidence="2 3">
    <name type="scientific">Linnemannia exigua</name>
    <dbReference type="NCBI Taxonomy" id="604196"/>
    <lineage>
        <taxon>Eukaryota</taxon>
        <taxon>Fungi</taxon>
        <taxon>Fungi incertae sedis</taxon>
        <taxon>Mucoromycota</taxon>
        <taxon>Mortierellomycotina</taxon>
        <taxon>Mortierellomycetes</taxon>
        <taxon>Mortierellales</taxon>
        <taxon>Mortierellaceae</taxon>
        <taxon>Linnemannia</taxon>
    </lineage>
</organism>
<reference evidence="2" key="1">
    <citation type="journal article" date="2020" name="Fungal Divers.">
        <title>Resolving the Mortierellaceae phylogeny through synthesis of multi-gene phylogenetics and phylogenomics.</title>
        <authorList>
            <person name="Vandepol N."/>
            <person name="Liber J."/>
            <person name="Desiro A."/>
            <person name="Na H."/>
            <person name="Kennedy M."/>
            <person name="Barry K."/>
            <person name="Grigoriev I.V."/>
            <person name="Miller A.N."/>
            <person name="O'Donnell K."/>
            <person name="Stajich J.E."/>
            <person name="Bonito G."/>
        </authorList>
    </citation>
    <scope>NUCLEOTIDE SEQUENCE</scope>
    <source>
        <strain evidence="2">NRRL 28262</strain>
    </source>
</reference>
<evidence type="ECO:0000313" key="2">
    <source>
        <dbReference type="EMBL" id="KAG0275220.1"/>
    </source>
</evidence>
<evidence type="ECO:0000313" key="3">
    <source>
        <dbReference type="Proteomes" id="UP001194580"/>
    </source>
</evidence>
<gene>
    <name evidence="2" type="ORF">BGZ95_009062</name>
</gene>
<sequence>MSASEPGNNQGRQLFPKRTFYDYKNNLDSHLCFSLDHIFHKDADPISQLLLMSEGLRPFDIGDQWKDVHHTPQEGHADGGQFEMLTNRLHKSKLLLNTEEKDTKSAIERVGFRKVSYCSIRMLFLDIKENSFCHPAVSFRHPAVRFREGVLARHGNQLRKAEKFSTRYRSVPRPGGIEVLALTTTSLSTPLCHTLQFSKDGKWLSAFFNSNKFWLPLSGVTKEELDSLMMSAITLSSKRLCIDICALGNYYTINVDGGIDLDKVIVETMKRADFLLGAFAFGRDAISGALFVPKKGQLQGYKNPILESARLLAQDTEYAAARCQYAGVWLQPTFLSDQLFTIPSSKWWDVFPELEFPKPVFHLTWRLNLIDLFGTLTFYDVPEVPGDAHAEAKVLLRPYQAVMETFLKHGAAWIASEPDLAKIECYAKIFQVLSLTQTSFLTSPSSGKNKVLGVLPSKASSRAVYKHADFLSPLPDSDEFDVLSQALNIAFRTAIAGTSDIMDRAAQYQQLGYSCIRLKKYDSAILHCLESVGLFDLCIQRNMSNATPETASSQRHAKDGMRECLLAILSSIPLTSTDWVFRSKDQNGDDKFPSWWTPLHALLGRALVDVDLVLAEPRFMSLRRSPRARFAESLVVRVLLVRLGHAMLTKFEELQDLNGIFSVCRFMAQLYEKRGEEEAKEDGIRGRTSGASSSASANGSERVWTTDWTSIEQVSREVNTRLLAKSDKADPFKVLEMILRGDFLGASDSSSQSRKNSSSSSYSSSRKSAGMNHPLAGLQLPRSKLAQAELTMDTYFIDGHIAAALACALVLVQDEEIAALSTRNDRIRLWTKASYIAEFSVAQRDILGAKTLVEGVGRALHRVTYRTSEESMVDNKTAMLSYLTDACTMLAAQGCSLLFPKASTTLMSRAHETIAHVHQAWLDEDSASKWSTVAEALHETAKSKDDELGPTNYAYRWLLSAQNARKSGALDCTRGWHAMTATLR</sequence>
<evidence type="ECO:0000256" key="1">
    <source>
        <dbReference type="SAM" id="MobiDB-lite"/>
    </source>
</evidence>
<name>A0AAD4H708_9FUNG</name>